<reference evidence="13 14" key="1">
    <citation type="submission" date="2019-03" db="EMBL/GenBank/DDBJ databases">
        <title>Genomic Encyclopedia of Type Strains, Phase III (KMG-III): the genomes of soil and plant-associated and newly described type strains.</title>
        <authorList>
            <person name="Whitman W."/>
        </authorList>
    </citation>
    <scope>NUCLEOTIDE SEQUENCE [LARGE SCALE GENOMIC DNA]</scope>
    <source>
        <strain evidence="13 14">CECT 8976</strain>
    </source>
</reference>
<dbReference type="Pfam" id="PF01926">
    <property type="entry name" value="MMR_HSR1"/>
    <property type="match status" value="2"/>
</dbReference>
<dbReference type="Proteomes" id="UP000295611">
    <property type="component" value="Unassembled WGS sequence"/>
</dbReference>
<dbReference type="AlphaFoldDB" id="A0A4R7B2M3"/>
<dbReference type="Gene3D" id="3.40.50.300">
    <property type="entry name" value="P-loop containing nucleotide triphosphate hydrolases"/>
    <property type="match status" value="2"/>
</dbReference>
<dbReference type="NCBIfam" id="TIGR00231">
    <property type="entry name" value="small_GTP"/>
    <property type="match status" value="2"/>
</dbReference>
<evidence type="ECO:0000256" key="3">
    <source>
        <dbReference type="ARBA" id="ARBA00022517"/>
    </source>
</evidence>
<dbReference type="InterPro" id="IPR005225">
    <property type="entry name" value="Small_GTP-bd"/>
</dbReference>
<feature type="compositionally biased region" description="Basic residues" evidence="11">
    <location>
        <begin position="463"/>
        <end position="472"/>
    </location>
</feature>
<keyword evidence="14" id="KW-1185">Reference proteome</keyword>
<dbReference type="InterPro" id="IPR027417">
    <property type="entry name" value="P-loop_NTPase"/>
</dbReference>
<evidence type="ECO:0000256" key="9">
    <source>
        <dbReference type="PROSITE-ProRule" id="PRU01049"/>
    </source>
</evidence>
<keyword evidence="4 10" id="KW-0677">Repeat</keyword>
<feature type="binding site" evidence="8">
    <location>
        <begin position="181"/>
        <end position="188"/>
    </location>
    <ligand>
        <name>GTP</name>
        <dbReference type="ChEBI" id="CHEBI:37565"/>
        <label>2</label>
    </ligand>
</feature>
<dbReference type="GO" id="GO:0042254">
    <property type="term" value="P:ribosome biogenesis"/>
    <property type="evidence" value="ECO:0007669"/>
    <property type="project" value="UniProtKB-KW"/>
</dbReference>
<protein>
    <recommendedName>
        <fullName evidence="2 8">GTPase Der</fullName>
    </recommendedName>
    <alternativeName>
        <fullName evidence="7 8">GTP-binding protein EngA</fullName>
    </alternativeName>
</protein>
<dbReference type="CDD" id="cd01895">
    <property type="entry name" value="EngA2"/>
    <property type="match status" value="1"/>
</dbReference>
<keyword evidence="5 8" id="KW-0547">Nucleotide-binding</keyword>
<dbReference type="GO" id="GO:0043022">
    <property type="term" value="F:ribosome binding"/>
    <property type="evidence" value="ECO:0007669"/>
    <property type="project" value="TreeGrafter"/>
</dbReference>
<evidence type="ECO:0000256" key="8">
    <source>
        <dbReference type="HAMAP-Rule" id="MF_00195"/>
    </source>
</evidence>
<dbReference type="FunFam" id="3.30.300.20:FF:000004">
    <property type="entry name" value="GTPase Der"/>
    <property type="match status" value="1"/>
</dbReference>
<dbReference type="OrthoDB" id="9805918at2"/>
<dbReference type="PRINTS" id="PR00326">
    <property type="entry name" value="GTP1OBG"/>
</dbReference>
<evidence type="ECO:0000256" key="7">
    <source>
        <dbReference type="ARBA" id="ARBA00032345"/>
    </source>
</evidence>
<dbReference type="InterPro" id="IPR006073">
    <property type="entry name" value="GTP-bd"/>
</dbReference>
<dbReference type="InterPro" id="IPR032859">
    <property type="entry name" value="KH_dom-like"/>
</dbReference>
<feature type="binding site" evidence="8">
    <location>
        <begin position="119"/>
        <end position="122"/>
    </location>
    <ligand>
        <name>GTP</name>
        <dbReference type="ChEBI" id="CHEBI:37565"/>
        <label>1</label>
    </ligand>
</feature>
<keyword evidence="6 8" id="KW-0342">GTP-binding</keyword>
<evidence type="ECO:0000256" key="11">
    <source>
        <dbReference type="SAM" id="MobiDB-lite"/>
    </source>
</evidence>
<feature type="binding site" evidence="8">
    <location>
        <begin position="228"/>
        <end position="232"/>
    </location>
    <ligand>
        <name>GTP</name>
        <dbReference type="ChEBI" id="CHEBI:37565"/>
        <label>2</label>
    </ligand>
</feature>
<keyword evidence="3 8" id="KW-0690">Ribosome biogenesis</keyword>
<comment type="subunit">
    <text evidence="8">Associates with the 50S ribosomal subunit.</text>
</comment>
<feature type="domain" description="EngA-type G" evidence="12">
    <location>
        <begin position="175"/>
        <end position="348"/>
    </location>
</feature>
<proteinExistence type="inferred from homology"/>
<feature type="domain" description="EngA-type G" evidence="12">
    <location>
        <begin position="3"/>
        <end position="167"/>
    </location>
</feature>
<evidence type="ECO:0000256" key="10">
    <source>
        <dbReference type="RuleBase" id="RU004481"/>
    </source>
</evidence>
<dbReference type="InterPro" id="IPR003593">
    <property type="entry name" value="AAA+_ATPase"/>
</dbReference>
<feature type="binding site" evidence="8">
    <location>
        <begin position="9"/>
        <end position="16"/>
    </location>
    <ligand>
        <name>GTP</name>
        <dbReference type="ChEBI" id="CHEBI:37565"/>
        <label>1</label>
    </ligand>
</feature>
<dbReference type="PANTHER" id="PTHR43834">
    <property type="entry name" value="GTPASE DER"/>
    <property type="match status" value="1"/>
</dbReference>
<organism evidence="13 14">
    <name type="scientific">Paludibacterium purpuratum</name>
    <dbReference type="NCBI Taxonomy" id="1144873"/>
    <lineage>
        <taxon>Bacteria</taxon>
        <taxon>Pseudomonadati</taxon>
        <taxon>Pseudomonadota</taxon>
        <taxon>Betaproteobacteria</taxon>
        <taxon>Neisseriales</taxon>
        <taxon>Chromobacteriaceae</taxon>
        <taxon>Paludibacterium</taxon>
    </lineage>
</organism>
<feature type="binding site" evidence="8">
    <location>
        <begin position="293"/>
        <end position="296"/>
    </location>
    <ligand>
        <name>GTP</name>
        <dbReference type="ChEBI" id="CHEBI:37565"/>
        <label>2</label>
    </ligand>
</feature>
<evidence type="ECO:0000313" key="14">
    <source>
        <dbReference type="Proteomes" id="UP000295611"/>
    </source>
</evidence>
<comment type="similarity">
    <text evidence="1 8 9 10">Belongs to the TRAFAC class TrmE-Era-EngA-EngB-Septin-like GTPase superfamily. EngA (Der) GTPase family.</text>
</comment>
<feature type="binding site" evidence="8">
    <location>
        <begin position="56"/>
        <end position="60"/>
    </location>
    <ligand>
        <name>GTP</name>
        <dbReference type="ChEBI" id="CHEBI:37565"/>
        <label>1</label>
    </ligand>
</feature>
<evidence type="ECO:0000313" key="13">
    <source>
        <dbReference type="EMBL" id="TDR77771.1"/>
    </source>
</evidence>
<dbReference type="CDD" id="cd01894">
    <property type="entry name" value="EngA1"/>
    <property type="match status" value="1"/>
</dbReference>
<evidence type="ECO:0000259" key="12">
    <source>
        <dbReference type="PROSITE" id="PS51712"/>
    </source>
</evidence>
<dbReference type="InterPro" id="IPR031166">
    <property type="entry name" value="G_ENGA"/>
</dbReference>
<dbReference type="Gene3D" id="3.30.300.20">
    <property type="match status" value="1"/>
</dbReference>
<name>A0A4R7B2M3_9NEIS</name>
<comment type="caution">
    <text evidence="13">The sequence shown here is derived from an EMBL/GenBank/DDBJ whole genome shotgun (WGS) entry which is preliminary data.</text>
</comment>
<accession>A0A4R7B2M3</accession>
<evidence type="ECO:0000256" key="2">
    <source>
        <dbReference type="ARBA" id="ARBA00020953"/>
    </source>
</evidence>
<dbReference type="SMART" id="SM00382">
    <property type="entry name" value="AAA"/>
    <property type="match status" value="2"/>
</dbReference>
<evidence type="ECO:0000256" key="5">
    <source>
        <dbReference type="ARBA" id="ARBA00022741"/>
    </source>
</evidence>
<evidence type="ECO:0000256" key="1">
    <source>
        <dbReference type="ARBA" id="ARBA00008279"/>
    </source>
</evidence>
<dbReference type="GO" id="GO:0005525">
    <property type="term" value="F:GTP binding"/>
    <property type="evidence" value="ECO:0007669"/>
    <property type="project" value="UniProtKB-UniRule"/>
</dbReference>
<dbReference type="EMBL" id="SNZP01000009">
    <property type="protein sequence ID" value="TDR77771.1"/>
    <property type="molecule type" value="Genomic_DNA"/>
</dbReference>
<dbReference type="PROSITE" id="PS51712">
    <property type="entry name" value="G_ENGA"/>
    <property type="match status" value="2"/>
</dbReference>
<dbReference type="PANTHER" id="PTHR43834:SF6">
    <property type="entry name" value="GTPASE DER"/>
    <property type="match status" value="1"/>
</dbReference>
<sequence length="472" mass="52606">MKPTVALVGRPNVGKSTLFNRLTRSRDALVADQPGLTRDRHYGHGRVGGKPYLVIDTGGFEPVVDEGILFEMAKQTLQAVDEADAVVFLVDGRTGITPQDKIIANRLRQLDRPVHLVVNKAEGVNQSIATAEFHELALGEPWAISSAHGDGVRELMDRVLEPFPEEEEEAQARHPKFAVIGRPNVGKSTLVNAILGEERVIAFDHPGTTRDSIYIDFERAGRNYTIIDTAGVRRRTKIDEAIEKFSVVKTMKAIEDANVAVLVLDAQQDISEHDATIAGFALEAGRALVVAVNKWDHLDGEKKETIKRDIARKLSFLDFAKFHHISALEGRGIADLFKSIDEAYQAAMSKLSTPKLTRVLEVAIERQAPPRVGPVRPKMRYAHQGGMNPPIIVVHGNALEHIPDSYIRYLEHTFRKVFKLQGTPLRVQFKTGENPFDKDDAKHKPKLSALAKYKTKLAEKQARNKRMKDVKK</sequence>
<dbReference type="RefSeq" id="WP_133681393.1">
    <property type="nucleotide sequence ID" value="NZ_SNZP01000009.1"/>
</dbReference>
<dbReference type="Pfam" id="PF14714">
    <property type="entry name" value="KH_dom-like"/>
    <property type="match status" value="1"/>
</dbReference>
<dbReference type="FunFam" id="3.40.50.300:FF:000040">
    <property type="entry name" value="GTPase Der"/>
    <property type="match status" value="1"/>
</dbReference>
<dbReference type="PIRSF" id="PIRSF006485">
    <property type="entry name" value="GTP-binding_EngA"/>
    <property type="match status" value="1"/>
</dbReference>
<dbReference type="FunFam" id="3.40.50.300:FF:000057">
    <property type="entry name" value="GTPase Der"/>
    <property type="match status" value="1"/>
</dbReference>
<dbReference type="HAMAP" id="MF_00195">
    <property type="entry name" value="GTPase_Der"/>
    <property type="match status" value="1"/>
</dbReference>
<comment type="function">
    <text evidence="8 10">GTPase that plays an essential role in the late steps of ribosome biogenesis.</text>
</comment>
<dbReference type="InterPro" id="IPR016484">
    <property type="entry name" value="GTPase_Der"/>
</dbReference>
<dbReference type="InterPro" id="IPR015946">
    <property type="entry name" value="KH_dom-like_a/b"/>
</dbReference>
<evidence type="ECO:0000256" key="6">
    <source>
        <dbReference type="ARBA" id="ARBA00023134"/>
    </source>
</evidence>
<feature type="region of interest" description="Disordered" evidence="11">
    <location>
        <begin position="431"/>
        <end position="472"/>
    </location>
</feature>
<dbReference type="NCBIfam" id="TIGR03594">
    <property type="entry name" value="GTPase_EngA"/>
    <property type="match status" value="1"/>
</dbReference>
<gene>
    <name evidence="8" type="primary">der</name>
    <name evidence="13" type="ORF">DFP86_10911</name>
</gene>
<dbReference type="SUPFAM" id="SSF52540">
    <property type="entry name" value="P-loop containing nucleoside triphosphate hydrolases"/>
    <property type="match status" value="2"/>
</dbReference>
<evidence type="ECO:0000256" key="4">
    <source>
        <dbReference type="ARBA" id="ARBA00022737"/>
    </source>
</evidence>